<organism evidence="1 2">
    <name type="scientific">Candidatus Segetimicrobium genomatis</name>
    <dbReference type="NCBI Taxonomy" id="2569760"/>
    <lineage>
        <taxon>Bacteria</taxon>
        <taxon>Bacillati</taxon>
        <taxon>Candidatus Sysuimicrobiota</taxon>
        <taxon>Candidatus Sysuimicrobiia</taxon>
        <taxon>Candidatus Sysuimicrobiales</taxon>
        <taxon>Candidatus Segetimicrobiaceae</taxon>
        <taxon>Candidatus Segetimicrobium</taxon>
    </lineage>
</organism>
<evidence type="ECO:0000313" key="2">
    <source>
        <dbReference type="Proteomes" id="UP000315217"/>
    </source>
</evidence>
<gene>
    <name evidence="1" type="ORF">E6G98_01310</name>
</gene>
<dbReference type="EMBL" id="VBAI01000011">
    <property type="protein sequence ID" value="TMJ13121.1"/>
    <property type="molecule type" value="Genomic_DNA"/>
</dbReference>
<reference evidence="1 2" key="1">
    <citation type="journal article" date="2019" name="Nat. Microbiol.">
        <title>Mediterranean grassland soil C-N compound turnover is dependent on rainfall and depth, and is mediated by genomically divergent microorganisms.</title>
        <authorList>
            <person name="Diamond S."/>
            <person name="Andeer P.F."/>
            <person name="Li Z."/>
            <person name="Crits-Christoph A."/>
            <person name="Burstein D."/>
            <person name="Anantharaman K."/>
            <person name="Lane K.R."/>
            <person name="Thomas B.C."/>
            <person name="Pan C."/>
            <person name="Northen T.R."/>
            <person name="Banfield J.F."/>
        </authorList>
    </citation>
    <scope>NUCLEOTIDE SEQUENCE [LARGE SCALE GENOMIC DNA]</scope>
    <source>
        <strain evidence="1">NP_1</strain>
    </source>
</reference>
<name>A0A537LYL7_9BACT</name>
<proteinExistence type="predicted"/>
<accession>A0A537LYL7</accession>
<evidence type="ECO:0000313" key="1">
    <source>
        <dbReference type="EMBL" id="TMJ13121.1"/>
    </source>
</evidence>
<dbReference type="AlphaFoldDB" id="A0A537LYL7"/>
<sequence length="147" mass="16332">MSAMPPNAFTPSDRKFLAGIVHHVWRACQVYVTVVMERSPGHARPALDELAKWAAARRRELGSHNDTSRPLSPSAQQAGRALLDDVETISRQVIDMITSLQASPLPPDQVEEQTLGIIEGVLRWTSLMASQLGITGNLRPHTLWFER</sequence>
<dbReference type="Proteomes" id="UP000315217">
    <property type="component" value="Unassembled WGS sequence"/>
</dbReference>
<protein>
    <submittedName>
        <fullName evidence="1">Uncharacterized protein</fullName>
    </submittedName>
</protein>
<comment type="caution">
    <text evidence="1">The sequence shown here is derived from an EMBL/GenBank/DDBJ whole genome shotgun (WGS) entry which is preliminary data.</text>
</comment>